<name>A0AAV1CW44_OLDCO</name>
<protein>
    <submittedName>
        <fullName evidence="1">OLC1v1035393C1</fullName>
    </submittedName>
</protein>
<evidence type="ECO:0000313" key="1">
    <source>
        <dbReference type="EMBL" id="CAI9098702.1"/>
    </source>
</evidence>
<accession>A0AAV1CW44</accession>
<organism evidence="1 2">
    <name type="scientific">Oldenlandia corymbosa var. corymbosa</name>
    <dbReference type="NCBI Taxonomy" id="529605"/>
    <lineage>
        <taxon>Eukaryota</taxon>
        <taxon>Viridiplantae</taxon>
        <taxon>Streptophyta</taxon>
        <taxon>Embryophyta</taxon>
        <taxon>Tracheophyta</taxon>
        <taxon>Spermatophyta</taxon>
        <taxon>Magnoliopsida</taxon>
        <taxon>eudicotyledons</taxon>
        <taxon>Gunneridae</taxon>
        <taxon>Pentapetalae</taxon>
        <taxon>asterids</taxon>
        <taxon>lamiids</taxon>
        <taxon>Gentianales</taxon>
        <taxon>Rubiaceae</taxon>
        <taxon>Rubioideae</taxon>
        <taxon>Spermacoceae</taxon>
        <taxon>Hedyotis-Oldenlandia complex</taxon>
        <taxon>Oldenlandia</taxon>
    </lineage>
</organism>
<proteinExistence type="predicted"/>
<reference evidence="1" key="1">
    <citation type="submission" date="2023-03" db="EMBL/GenBank/DDBJ databases">
        <authorList>
            <person name="Julca I."/>
        </authorList>
    </citation>
    <scope>NUCLEOTIDE SEQUENCE</scope>
</reference>
<gene>
    <name evidence="1" type="ORF">OLC1_LOCUS8853</name>
</gene>
<dbReference type="EMBL" id="OX459120">
    <property type="protein sequence ID" value="CAI9098702.1"/>
    <property type="molecule type" value="Genomic_DNA"/>
</dbReference>
<keyword evidence="2" id="KW-1185">Reference proteome</keyword>
<evidence type="ECO:0000313" key="2">
    <source>
        <dbReference type="Proteomes" id="UP001161247"/>
    </source>
</evidence>
<sequence>MTSSPEDEDFRASKKTVRVATLKSSHPMALKHEPLKENLKEKNMGRMIKSGQCGVIGSSCNMACSSPKVYCFGAPIAKPATTATLKRPPRRDAPKKLVQEANIILPKEAKKEDPKEATVRLRREREASRQTMELMEQNADVEYNFRVMLDFAKLMGCCVFDGFGMDSMEKYSDEYYFDDESSCSSCITEELEEGEIF</sequence>
<dbReference type="AlphaFoldDB" id="A0AAV1CW44"/>
<dbReference type="Proteomes" id="UP001161247">
    <property type="component" value="Chromosome 3"/>
</dbReference>